<dbReference type="AlphaFoldDB" id="A0A0F9HF81"/>
<dbReference type="EMBL" id="LAZR01015225">
    <property type="protein sequence ID" value="KKM14111.1"/>
    <property type="molecule type" value="Genomic_DNA"/>
</dbReference>
<evidence type="ECO:0000313" key="1">
    <source>
        <dbReference type="EMBL" id="KKM14111.1"/>
    </source>
</evidence>
<dbReference type="InterPro" id="IPR049718">
    <property type="entry name" value="AKO59007-like"/>
</dbReference>
<sequence>MADVTKTETLDDLYTTTWYNMRDHAIDNIFTATPFWFWLMHHKGKVRDVVGGRFIGIPLLRSKSSTVEWFTSYDQVDITPQVGLTTATEVWRYLSGSVARSAIEEQQNSGKNQIFSLISSKLEQLQLSMIDKLETALFTAQTGNAMNSILDLIPLDPSTGTIQGLDPSVETWWQSKQQTFSGSFAVNGLKEFANFYNDVSIGADHPDLIMTDQTTFELYEAEMQQFLQITTSGSAALGDAGFTSLRYKGADIIWSANVTTGYAYFINSRYLELVRDPTFWFEMTEWKPVPEQPDARVAQVVCALNLVSNQRRQLGVLTGIPTS</sequence>
<gene>
    <name evidence="1" type="ORF">LCGC14_1709440</name>
</gene>
<accession>A0A0F9HF81</accession>
<reference evidence="1" key="1">
    <citation type="journal article" date="2015" name="Nature">
        <title>Complex archaea that bridge the gap between prokaryotes and eukaryotes.</title>
        <authorList>
            <person name="Spang A."/>
            <person name="Saw J.H."/>
            <person name="Jorgensen S.L."/>
            <person name="Zaremba-Niedzwiedzka K."/>
            <person name="Martijn J."/>
            <person name="Lind A.E."/>
            <person name="van Eijk R."/>
            <person name="Schleper C."/>
            <person name="Guy L."/>
            <person name="Ettema T.J."/>
        </authorList>
    </citation>
    <scope>NUCLEOTIDE SEQUENCE</scope>
</reference>
<comment type="caution">
    <text evidence="1">The sequence shown here is derived from an EMBL/GenBank/DDBJ whole genome shotgun (WGS) entry which is preliminary data.</text>
</comment>
<evidence type="ECO:0008006" key="2">
    <source>
        <dbReference type="Google" id="ProtNLM"/>
    </source>
</evidence>
<dbReference type="NCBIfam" id="NF033394">
    <property type="entry name" value="capsid_maj_Podo"/>
    <property type="match status" value="1"/>
</dbReference>
<protein>
    <recommendedName>
        <fullName evidence="2">Phage major capsid protein</fullName>
    </recommendedName>
</protein>
<proteinExistence type="predicted"/>
<organism evidence="1">
    <name type="scientific">marine sediment metagenome</name>
    <dbReference type="NCBI Taxonomy" id="412755"/>
    <lineage>
        <taxon>unclassified sequences</taxon>
        <taxon>metagenomes</taxon>
        <taxon>ecological metagenomes</taxon>
    </lineage>
</organism>
<name>A0A0F9HF81_9ZZZZ</name>